<dbReference type="KEGG" id="nio:NITINOP_0562"/>
<dbReference type="PANTHER" id="PTHR30203:SF24">
    <property type="entry name" value="BLR4935 PROTEIN"/>
    <property type="match status" value="1"/>
</dbReference>
<feature type="coiled-coil region" evidence="1">
    <location>
        <begin position="395"/>
        <end position="422"/>
    </location>
</feature>
<evidence type="ECO:0000313" key="2">
    <source>
        <dbReference type="EMBL" id="CUQ65538.1"/>
    </source>
</evidence>
<organism evidence="2 3">
    <name type="scientific">Candidatus Nitrospira inopinata</name>
    <dbReference type="NCBI Taxonomy" id="1715989"/>
    <lineage>
        <taxon>Bacteria</taxon>
        <taxon>Pseudomonadati</taxon>
        <taxon>Nitrospirota</taxon>
        <taxon>Nitrospiria</taxon>
        <taxon>Nitrospirales</taxon>
        <taxon>Nitrospiraceae</taxon>
        <taxon>Nitrospira</taxon>
    </lineage>
</organism>
<evidence type="ECO:0000313" key="3">
    <source>
        <dbReference type="Proteomes" id="UP000066284"/>
    </source>
</evidence>
<dbReference type="STRING" id="1715989.NITINOP_0562"/>
<dbReference type="InterPro" id="IPR010131">
    <property type="entry name" value="MdtP/NodT-like"/>
</dbReference>
<name>A0A0S4KV70_9BACT</name>
<proteinExistence type="predicted"/>
<sequence>MQLLMFVFGWWLVLSAVTFAGQADERPVGKSLLPVPFTLEEVHSWIDRSHPLLRGVGAEKTIARGKIIKALGAFDPVLINDMELERFISSSNPEKGTQTVGYNDTLFEARHPWGFRGSAGYRRAIGEARIPDLAFGENQQLILGGFLPLLRGLLVNPERAELQRSELAAPLAEIKIAQTRQDLFLAAAHQFWEWVAAVKMLEIEQQALTVAEERYQQMEERAKAGAIAPIDVVEAGQEVHRRREIAIAARRRLEQEQFRLSMFLWDNGSPSTPPLDRVPEFPAVGRVPTSEDALSHKLDAAKERPEVKELEVEAKINHIDLALAKNNLLPNLDLEAAPARAPEKFVLGLGYRFGVELRFPIFQRRGRGEVLQAQGQAERLVMAKAFRENQVAVDVDNALSAIERAKERIEEASQALRLAEIVEEGERYRFGLGASTVLFVNLRERNTVDAKKQVIVAKAEFHKAVALYQWAIGAWAKVPAE</sequence>
<keyword evidence="3" id="KW-1185">Reference proteome</keyword>
<dbReference type="Gene3D" id="1.20.1600.10">
    <property type="entry name" value="Outer membrane efflux proteins (OEP)"/>
    <property type="match status" value="1"/>
</dbReference>
<protein>
    <submittedName>
        <fullName evidence="2">Putative Outer membrane efflux protein</fullName>
    </submittedName>
</protein>
<gene>
    <name evidence="2" type="ORF">NITINOP_0562</name>
</gene>
<accession>A0A0S4KV70</accession>
<evidence type="ECO:0000256" key="1">
    <source>
        <dbReference type="SAM" id="Coils"/>
    </source>
</evidence>
<dbReference type="EMBL" id="LN885086">
    <property type="protein sequence ID" value="CUQ65538.1"/>
    <property type="molecule type" value="Genomic_DNA"/>
</dbReference>
<dbReference type="GO" id="GO:0015562">
    <property type="term" value="F:efflux transmembrane transporter activity"/>
    <property type="evidence" value="ECO:0007669"/>
    <property type="project" value="InterPro"/>
</dbReference>
<keyword evidence="1" id="KW-0175">Coiled coil</keyword>
<dbReference type="Proteomes" id="UP000066284">
    <property type="component" value="Chromosome 1"/>
</dbReference>
<dbReference type="AlphaFoldDB" id="A0A0S4KV70"/>
<dbReference type="SUPFAM" id="SSF56954">
    <property type="entry name" value="Outer membrane efflux proteins (OEP)"/>
    <property type="match status" value="1"/>
</dbReference>
<reference evidence="3" key="1">
    <citation type="submission" date="2015-09" db="EMBL/GenBank/DDBJ databases">
        <authorList>
            <person name="Daims H."/>
        </authorList>
    </citation>
    <scope>NUCLEOTIDE SEQUENCE [LARGE SCALE GENOMIC DNA]</scope>
</reference>
<dbReference type="PANTHER" id="PTHR30203">
    <property type="entry name" value="OUTER MEMBRANE CATION EFFLUX PROTEIN"/>
    <property type="match status" value="1"/>
</dbReference>